<dbReference type="Gene3D" id="3.50.50.60">
    <property type="entry name" value="FAD/NAD(P)-binding domain"/>
    <property type="match status" value="1"/>
</dbReference>
<dbReference type="SUPFAM" id="SSF53335">
    <property type="entry name" value="S-adenosyl-L-methionine-dependent methyltransferases"/>
    <property type="match status" value="1"/>
</dbReference>
<dbReference type="Pfam" id="PF01593">
    <property type="entry name" value="Amino_oxidase"/>
    <property type="match status" value="1"/>
</dbReference>
<evidence type="ECO:0000259" key="2">
    <source>
        <dbReference type="Pfam" id="PF01593"/>
    </source>
</evidence>
<evidence type="ECO:0000313" key="4">
    <source>
        <dbReference type="Proteomes" id="UP001530400"/>
    </source>
</evidence>
<dbReference type="PANTHER" id="PTHR43667">
    <property type="entry name" value="CYCLOPROPANE-FATTY-ACYL-PHOSPHOLIPID SYNTHASE"/>
    <property type="match status" value="1"/>
</dbReference>
<gene>
    <name evidence="3" type="ORF">ACHAWO_011472</name>
</gene>
<dbReference type="InterPro" id="IPR029063">
    <property type="entry name" value="SAM-dependent_MTases_sf"/>
</dbReference>
<dbReference type="Gene3D" id="1.10.405.20">
    <property type="match status" value="1"/>
</dbReference>
<keyword evidence="4" id="KW-1185">Reference proteome</keyword>
<dbReference type="Gene3D" id="3.40.50.150">
    <property type="entry name" value="Vaccinia Virus protein VP39"/>
    <property type="match status" value="1"/>
</dbReference>
<sequence length="1046" mass="117742">MAAKSKKQRVAIIGAGVSGLATAWHLHTSSPEIDVHLFEADSRLGGHAHTLTLDTKNKTADDCTNGNGKQAETDKTGEKVDIDVGFMVYNNGNYPNMTKWFDHLGVKGEDTDMSLSISLDRGNTVEWSSHSLTGVFASPANIVSPQFHTFLRDLLYFNANAGKILLLPEDHPYRNVTIREYLNREGYSEQFASYYLIPMMAALWSASVEDVFSFPASSLVEFMCNHRMLQLFDRPQYQTPAGRSIQYTSKMVEILGEKSHTSTPIVGMKKSVKGGAVVYELFTTGNKSVGLFDHVVFACHSPQALSILESVTDIDPNLLKSLGKIEYADNVVYVHSDRELMPQRKAAWGSWNCMGKSDLLTSYHKTDGKTKHEAMEGAASGFGSKLADDSNGHTNGDVSHLEGEDGRMRGVYVTYYINRLQNLETETDVFVSLNPHTPPKKELTYRRQIMAHPQFTHETHEGRAEIKEQFQGKDGLWFCGAYMGYGFHEDGCRHGFDVATAINRVPLPWVKEEKQLVLPPPDLARFTFEQNNTLLRKLKDFITYRIPVAVCRVFVTRFLKNAITKGELQLKLNDGSLLSFGDKTPCEGDPHPVIARVFDDWFFVKIATEYDLGLARSYLDGHFLIEPLEKEEDYHWTLRSSTSTVKDETNGIIGDPVGLTRLFLLFVGNRDVRTIGLRSSKQHTMANALQNASGLAISKIGSLFNFLRFKLLMDNSERGGSLKNIHAHYDISNDMFRTFLDKETLMYSSAIYDAVAAPEAVGSPSSGLVFKGSLEEAQWRKLDTLCDRAQLQPGQQLLDIGFGWGGLSIHAAKKYGCHVTGITLSVEQKALAEERVKKEGLEHLVNFEVIDYRTFARRADNQGKFDRIISCEMIEAVGHEHLCEFFWAVEQVLKYDGVIVMEAITTPEMRYETYIRTTDFINTIIFPGGICPSLHALVDAAYKGSTLTLEHIDNIGLHYAETLAEWRRRFNSSEKTVRKMGFDDVFMRVWNYYMTYCEAGFRSQTQHCLILVFSRPGNRALVPLSESRSVTQMKALTEAEVNQWLK</sequence>
<feature type="domain" description="Amine oxidase" evidence="2">
    <location>
        <begin position="17"/>
        <end position="311"/>
    </location>
</feature>
<comment type="caution">
    <text evidence="3">The sequence shown here is derived from an EMBL/GenBank/DDBJ whole genome shotgun (WGS) entry which is preliminary data.</text>
</comment>
<dbReference type="SUPFAM" id="SSF51905">
    <property type="entry name" value="FAD/NAD(P)-binding domain"/>
    <property type="match status" value="1"/>
</dbReference>
<dbReference type="Pfam" id="PF02353">
    <property type="entry name" value="CMAS"/>
    <property type="match status" value="1"/>
</dbReference>
<evidence type="ECO:0000256" key="1">
    <source>
        <dbReference type="SAM" id="MobiDB-lite"/>
    </source>
</evidence>
<proteinExistence type="predicted"/>
<feature type="region of interest" description="Disordered" evidence="1">
    <location>
        <begin position="381"/>
        <end position="402"/>
    </location>
</feature>
<accession>A0ABD3QWT3</accession>
<dbReference type="Gene3D" id="3.30.70.1990">
    <property type="match status" value="1"/>
</dbReference>
<dbReference type="FunFam" id="1.10.405.20:FF:000001">
    <property type="entry name" value="Amine oxidase"/>
    <property type="match status" value="1"/>
</dbReference>
<dbReference type="EMBL" id="JALLPJ020000032">
    <property type="protein sequence ID" value="KAL3804747.1"/>
    <property type="molecule type" value="Genomic_DNA"/>
</dbReference>
<dbReference type="InterPro" id="IPR050723">
    <property type="entry name" value="CFA/CMAS"/>
</dbReference>
<dbReference type="InterPro" id="IPR002937">
    <property type="entry name" value="Amino_oxidase"/>
</dbReference>
<evidence type="ECO:0000313" key="3">
    <source>
        <dbReference type="EMBL" id="KAL3804747.1"/>
    </source>
</evidence>
<reference evidence="3 4" key="1">
    <citation type="submission" date="2024-10" db="EMBL/GenBank/DDBJ databases">
        <title>Updated reference genomes for cyclostephanoid diatoms.</title>
        <authorList>
            <person name="Roberts W.R."/>
            <person name="Alverson A.J."/>
        </authorList>
    </citation>
    <scope>NUCLEOTIDE SEQUENCE [LARGE SCALE GENOMIC DNA]</scope>
    <source>
        <strain evidence="3 4">AJA010-31</strain>
    </source>
</reference>
<dbReference type="PANTHER" id="PTHR43667:SF2">
    <property type="entry name" value="FATTY ACID C-METHYL TRANSFERASE"/>
    <property type="match status" value="1"/>
</dbReference>
<dbReference type="CDD" id="cd02440">
    <property type="entry name" value="AdoMet_MTases"/>
    <property type="match status" value="1"/>
</dbReference>
<protein>
    <recommendedName>
        <fullName evidence="2">Amine oxidase domain-containing protein</fullName>
    </recommendedName>
</protein>
<dbReference type="AlphaFoldDB" id="A0ABD3QWT3"/>
<dbReference type="InterPro" id="IPR036188">
    <property type="entry name" value="FAD/NAD-bd_sf"/>
</dbReference>
<dbReference type="Proteomes" id="UP001530400">
    <property type="component" value="Unassembled WGS sequence"/>
</dbReference>
<name>A0ABD3QWT3_9STRA</name>
<organism evidence="3 4">
    <name type="scientific">Cyclotella atomus</name>
    <dbReference type="NCBI Taxonomy" id="382360"/>
    <lineage>
        <taxon>Eukaryota</taxon>
        <taxon>Sar</taxon>
        <taxon>Stramenopiles</taxon>
        <taxon>Ochrophyta</taxon>
        <taxon>Bacillariophyta</taxon>
        <taxon>Coscinodiscophyceae</taxon>
        <taxon>Thalassiosirophycidae</taxon>
        <taxon>Stephanodiscales</taxon>
        <taxon>Stephanodiscaceae</taxon>
        <taxon>Cyclotella</taxon>
    </lineage>
</organism>